<organism evidence="2 3">
    <name type="scientific">Mesorhizobium denitrificans</name>
    <dbReference type="NCBI Taxonomy" id="2294114"/>
    <lineage>
        <taxon>Bacteria</taxon>
        <taxon>Pseudomonadati</taxon>
        <taxon>Pseudomonadota</taxon>
        <taxon>Alphaproteobacteria</taxon>
        <taxon>Hyphomicrobiales</taxon>
        <taxon>Phyllobacteriaceae</taxon>
        <taxon>Mesorhizobium</taxon>
    </lineage>
</organism>
<feature type="chain" id="PRO_5016621426" evidence="1">
    <location>
        <begin position="26"/>
        <end position="182"/>
    </location>
</feature>
<sequence length="182" mass="19736">MKASGYLPTFLCAAALAFAASAAMAAGEGGGEGGGQTVAQCKKGEVWDKKKQKCVKAQRGAVDDESIYEAGRDLANAERYDEAIAVLELAANKNDPRVLNYLGYSNRKLGRVELGLKYYKAALAEKPDYTLVREYLGEAHLQMGNLPAAKEQLAEIERLCGGTTCEEYRDLSEEIAEFEQKG</sequence>
<dbReference type="AlphaFoldDB" id="A0A371XEG7"/>
<reference evidence="3" key="1">
    <citation type="submission" date="2018-08" db="EMBL/GenBank/DDBJ databases">
        <authorList>
            <person name="Im W.T."/>
        </authorList>
    </citation>
    <scope>NUCLEOTIDE SEQUENCE [LARGE SCALE GENOMIC DNA]</scope>
    <source>
        <strain evidence="3">LA-28</strain>
    </source>
</reference>
<feature type="signal peptide" evidence="1">
    <location>
        <begin position="1"/>
        <end position="25"/>
    </location>
</feature>
<dbReference type="RefSeq" id="WP_116624058.1">
    <property type="nucleotide sequence ID" value="NZ_QURN01000007.1"/>
</dbReference>
<dbReference type="Proteomes" id="UP000262379">
    <property type="component" value="Unassembled WGS sequence"/>
</dbReference>
<keyword evidence="1" id="KW-0732">Signal</keyword>
<proteinExistence type="predicted"/>
<dbReference type="Pfam" id="PF13432">
    <property type="entry name" value="TPR_16"/>
    <property type="match status" value="1"/>
</dbReference>
<evidence type="ECO:0000313" key="3">
    <source>
        <dbReference type="Proteomes" id="UP000262379"/>
    </source>
</evidence>
<accession>A0A371XEG7</accession>
<evidence type="ECO:0000256" key="1">
    <source>
        <dbReference type="SAM" id="SignalP"/>
    </source>
</evidence>
<evidence type="ECO:0000313" key="2">
    <source>
        <dbReference type="EMBL" id="RFC67625.1"/>
    </source>
</evidence>
<gene>
    <name evidence="2" type="ORF">DY251_11115</name>
</gene>
<keyword evidence="3" id="KW-1185">Reference proteome</keyword>
<dbReference type="Gene3D" id="1.25.40.10">
    <property type="entry name" value="Tetratricopeptide repeat domain"/>
    <property type="match status" value="1"/>
</dbReference>
<dbReference type="EMBL" id="QURN01000007">
    <property type="protein sequence ID" value="RFC67625.1"/>
    <property type="molecule type" value="Genomic_DNA"/>
</dbReference>
<dbReference type="SUPFAM" id="SSF48452">
    <property type="entry name" value="TPR-like"/>
    <property type="match status" value="1"/>
</dbReference>
<name>A0A371XEG7_9HYPH</name>
<comment type="caution">
    <text evidence="2">The sequence shown here is derived from an EMBL/GenBank/DDBJ whole genome shotgun (WGS) entry which is preliminary data.</text>
</comment>
<dbReference type="InterPro" id="IPR011990">
    <property type="entry name" value="TPR-like_helical_dom_sf"/>
</dbReference>
<protein>
    <submittedName>
        <fullName evidence="2">Uncharacterized protein</fullName>
    </submittedName>
</protein>